<feature type="compositionally biased region" description="Polar residues" evidence="2">
    <location>
        <begin position="59"/>
        <end position="73"/>
    </location>
</feature>
<feature type="coiled-coil region" evidence="1">
    <location>
        <begin position="363"/>
        <end position="394"/>
    </location>
</feature>
<dbReference type="PANTHER" id="PTHR34776:SF1">
    <property type="entry name" value="F17F16.3 PROTEIN"/>
    <property type="match status" value="1"/>
</dbReference>
<gene>
    <name evidence="3" type="ORF">BGZ65_002592</name>
</gene>
<dbReference type="EMBL" id="JAAAHW010006673">
    <property type="protein sequence ID" value="KAF9956579.1"/>
    <property type="molecule type" value="Genomic_DNA"/>
</dbReference>
<feature type="compositionally biased region" description="Basic and acidic residues" evidence="2">
    <location>
        <begin position="103"/>
        <end position="127"/>
    </location>
</feature>
<comment type="caution">
    <text evidence="3">The sequence shown here is derived from an EMBL/GenBank/DDBJ whole genome shotgun (WGS) entry which is preliminary data.</text>
</comment>
<proteinExistence type="predicted"/>
<name>A0A9P6M0C6_9FUNG</name>
<keyword evidence="4" id="KW-1185">Reference proteome</keyword>
<dbReference type="AlphaFoldDB" id="A0A9P6M0C6"/>
<keyword evidence="1" id="KW-0175">Coiled coil</keyword>
<dbReference type="PANTHER" id="PTHR34776">
    <property type="entry name" value="F17F16.3 PROTEIN"/>
    <property type="match status" value="1"/>
</dbReference>
<evidence type="ECO:0000313" key="3">
    <source>
        <dbReference type="EMBL" id="KAF9956579.1"/>
    </source>
</evidence>
<accession>A0A9P6M0C6</accession>
<evidence type="ECO:0000256" key="2">
    <source>
        <dbReference type="SAM" id="MobiDB-lite"/>
    </source>
</evidence>
<dbReference type="OrthoDB" id="1028014at2759"/>
<evidence type="ECO:0000313" key="4">
    <source>
        <dbReference type="Proteomes" id="UP000749646"/>
    </source>
</evidence>
<sequence length="418" mass="47202">MTLPEEPTAASKHLSSPDAHDEPATKRRKQYKTKDNAATKQKMKEKDANTSEQPEESPSKSTTATNDSSTRNGRSSKAKTEKKVKGEKEEEEAEEAEEESNDDQVKTESSESEKVGSSQKTDEEQRVIEKGHAFFFYRPKMDIEKPSGAGDVQKLYMLLSPDGAAGRPATEDEVGQLDSSPKPTHDGKPCHRLLIIPQKSLPSPGKGPKSRIWSFVDEASSDLDKVETKLERYTYSTKSRGERTQESARLIASARYDILIHHGHSHFVYELEVPQQPGEVQQEFNISKEGQFVIQVKNPEIQTPATARGQARYVSLGENAAKLPKHLQEKFRGIRKDWVRHTTLDSTEFLDIPHVEIGLFAVNKDAKEEFAEVMKALEAEVKEEEDNEIDQEEKPEDYVYKKLDLDEDMIPDAVEEFK</sequence>
<feature type="region of interest" description="Disordered" evidence="2">
    <location>
        <begin position="1"/>
        <end position="127"/>
    </location>
</feature>
<evidence type="ECO:0000256" key="1">
    <source>
        <dbReference type="SAM" id="Coils"/>
    </source>
</evidence>
<feature type="compositionally biased region" description="Acidic residues" evidence="2">
    <location>
        <begin position="89"/>
        <end position="102"/>
    </location>
</feature>
<feature type="region of interest" description="Disordered" evidence="2">
    <location>
        <begin position="163"/>
        <end position="189"/>
    </location>
</feature>
<feature type="compositionally biased region" description="Basic and acidic residues" evidence="2">
    <location>
        <begin position="32"/>
        <end position="49"/>
    </location>
</feature>
<organism evidence="3 4">
    <name type="scientific">Modicella reniformis</name>
    <dbReference type="NCBI Taxonomy" id="1440133"/>
    <lineage>
        <taxon>Eukaryota</taxon>
        <taxon>Fungi</taxon>
        <taxon>Fungi incertae sedis</taxon>
        <taxon>Mucoromycota</taxon>
        <taxon>Mortierellomycotina</taxon>
        <taxon>Mortierellomycetes</taxon>
        <taxon>Mortierellales</taxon>
        <taxon>Mortierellaceae</taxon>
        <taxon>Modicella</taxon>
    </lineage>
</organism>
<feature type="compositionally biased region" description="Basic and acidic residues" evidence="2">
    <location>
        <begin position="78"/>
        <end position="88"/>
    </location>
</feature>
<reference evidence="3" key="1">
    <citation type="journal article" date="2020" name="Fungal Divers.">
        <title>Resolving the Mortierellaceae phylogeny through synthesis of multi-gene phylogenetics and phylogenomics.</title>
        <authorList>
            <person name="Vandepol N."/>
            <person name="Liber J."/>
            <person name="Desiro A."/>
            <person name="Na H."/>
            <person name="Kennedy M."/>
            <person name="Barry K."/>
            <person name="Grigoriev I.V."/>
            <person name="Miller A.N."/>
            <person name="O'Donnell K."/>
            <person name="Stajich J.E."/>
            <person name="Bonito G."/>
        </authorList>
    </citation>
    <scope>NUCLEOTIDE SEQUENCE</scope>
    <source>
        <strain evidence="3">MES-2147</strain>
    </source>
</reference>
<dbReference type="Proteomes" id="UP000749646">
    <property type="component" value="Unassembled WGS sequence"/>
</dbReference>
<protein>
    <submittedName>
        <fullName evidence="3">Uncharacterized protein</fullName>
    </submittedName>
</protein>